<evidence type="ECO:0000256" key="1">
    <source>
        <dbReference type="SAM" id="SignalP"/>
    </source>
</evidence>
<dbReference type="EMBL" id="ML978127">
    <property type="protein sequence ID" value="KAF2098363.1"/>
    <property type="molecule type" value="Genomic_DNA"/>
</dbReference>
<feature type="signal peptide" evidence="1">
    <location>
        <begin position="1"/>
        <end position="22"/>
    </location>
</feature>
<name>A0A9P4IFG7_9PEZI</name>
<evidence type="ECO:0000313" key="2">
    <source>
        <dbReference type="EMBL" id="KAF2098363.1"/>
    </source>
</evidence>
<feature type="chain" id="PRO_5040283140" evidence="1">
    <location>
        <begin position="23"/>
        <end position="337"/>
    </location>
</feature>
<reference evidence="2" key="1">
    <citation type="journal article" date="2020" name="Stud. Mycol.">
        <title>101 Dothideomycetes genomes: a test case for predicting lifestyles and emergence of pathogens.</title>
        <authorList>
            <person name="Haridas S."/>
            <person name="Albert R."/>
            <person name="Binder M."/>
            <person name="Bloem J."/>
            <person name="Labutti K."/>
            <person name="Salamov A."/>
            <person name="Andreopoulos B."/>
            <person name="Baker S."/>
            <person name="Barry K."/>
            <person name="Bills G."/>
            <person name="Bluhm B."/>
            <person name="Cannon C."/>
            <person name="Castanera R."/>
            <person name="Culley D."/>
            <person name="Daum C."/>
            <person name="Ezra D."/>
            <person name="Gonzalez J."/>
            <person name="Henrissat B."/>
            <person name="Kuo A."/>
            <person name="Liang C."/>
            <person name="Lipzen A."/>
            <person name="Lutzoni F."/>
            <person name="Magnuson J."/>
            <person name="Mondo S."/>
            <person name="Nolan M."/>
            <person name="Ohm R."/>
            <person name="Pangilinan J."/>
            <person name="Park H.-J."/>
            <person name="Ramirez L."/>
            <person name="Alfaro M."/>
            <person name="Sun H."/>
            <person name="Tritt A."/>
            <person name="Yoshinaga Y."/>
            <person name="Zwiers L.-H."/>
            <person name="Turgeon B."/>
            <person name="Goodwin S."/>
            <person name="Spatafora J."/>
            <person name="Crous P."/>
            <person name="Grigoriev I."/>
        </authorList>
    </citation>
    <scope>NUCLEOTIDE SEQUENCE</scope>
    <source>
        <strain evidence="2">CBS 133067</strain>
    </source>
</reference>
<dbReference type="AlphaFoldDB" id="A0A9P4IFG7"/>
<proteinExistence type="predicted"/>
<sequence>MSSLLSLNFLITCLLLLQLALADTWQIPTLTNHFMGSNSGITDGSWPPNKAFNSTMNFTIQYLPKSFNDKAFSQTECSGSWVGEAYPTTWLSCKDSRVKWRFQKSNKWNECNFVLEVAVTQVAQGSLTSLTLLSANVTANAGSSAPTNYLTCISCGPPYSGVCGKTDGMLSNPAPIPLRVVGVEKEAFLPLNATSISTYGPSGRPGQPCQPFINFTVVDLNDKKQTVCTKIWLCSDSDSHLFDHVPCGDSAFWFSITVPDGGNPLENFELRVYRKIKYQHNSSAVTLDGQPINVTISGQSAMKVGDQLGGECGGSGVCYWGLSKGPVALPIDGIQVT</sequence>
<keyword evidence="1" id="KW-0732">Signal</keyword>
<dbReference type="Proteomes" id="UP000799772">
    <property type="component" value="Unassembled WGS sequence"/>
</dbReference>
<keyword evidence="3" id="KW-1185">Reference proteome</keyword>
<protein>
    <submittedName>
        <fullName evidence="2">Uncharacterized protein</fullName>
    </submittedName>
</protein>
<accession>A0A9P4IFG7</accession>
<comment type="caution">
    <text evidence="2">The sequence shown here is derived from an EMBL/GenBank/DDBJ whole genome shotgun (WGS) entry which is preliminary data.</text>
</comment>
<gene>
    <name evidence="2" type="ORF">NA57DRAFT_77154</name>
</gene>
<evidence type="ECO:0000313" key="3">
    <source>
        <dbReference type="Proteomes" id="UP000799772"/>
    </source>
</evidence>
<dbReference type="OrthoDB" id="3922703at2759"/>
<organism evidence="2 3">
    <name type="scientific">Rhizodiscina lignyota</name>
    <dbReference type="NCBI Taxonomy" id="1504668"/>
    <lineage>
        <taxon>Eukaryota</taxon>
        <taxon>Fungi</taxon>
        <taxon>Dikarya</taxon>
        <taxon>Ascomycota</taxon>
        <taxon>Pezizomycotina</taxon>
        <taxon>Dothideomycetes</taxon>
        <taxon>Pleosporomycetidae</taxon>
        <taxon>Aulographales</taxon>
        <taxon>Rhizodiscinaceae</taxon>
        <taxon>Rhizodiscina</taxon>
    </lineage>
</organism>